<gene>
    <name evidence="2" type="ORF">EURHEDRAFT_195488</name>
</gene>
<dbReference type="Gene3D" id="3.40.30.10">
    <property type="entry name" value="Glutaredoxin"/>
    <property type="match status" value="1"/>
</dbReference>
<dbReference type="GeneID" id="63693043"/>
<dbReference type="SUPFAM" id="SSF52833">
    <property type="entry name" value="Thioredoxin-like"/>
    <property type="match status" value="1"/>
</dbReference>
<proteinExistence type="predicted"/>
<dbReference type="InterPro" id="IPR001853">
    <property type="entry name" value="DSBA-like_thioredoxin_dom"/>
</dbReference>
<accession>A0A017S8C7</accession>
<dbReference type="HOGENOM" id="CLU_069253_0_1_1"/>
<dbReference type="GO" id="GO:0016491">
    <property type="term" value="F:oxidoreductase activity"/>
    <property type="evidence" value="ECO:0007669"/>
    <property type="project" value="InterPro"/>
</dbReference>
<name>A0A017S8C7_ASPRC</name>
<dbReference type="OrthoDB" id="1930760at2759"/>
<evidence type="ECO:0000313" key="3">
    <source>
        <dbReference type="Proteomes" id="UP000019804"/>
    </source>
</evidence>
<sequence length="238" mass="26805">MVVNEIKVIHDFVCAVSTLYAVPSVMYTVNYRSGATSPNAPLTVRSLSAIKTVPSGRSDSFSIKYRPYYLNYNPHPHSVDKSELIDVRPRNMTPEQRTALVNRMKQIGRSMSILFKTGRKIGSTRDAHRVVYYCQMSKSKKGADTPTTNDLVGKIFEAYHEREMDISDPVVLRELAADAGMSREEVDGWLDACPAVVDEEARRNKEEVKSGVPVFIVQGEHRIDGSRDIAEFLEYSVR</sequence>
<dbReference type="PANTHER" id="PTHR13887">
    <property type="entry name" value="GLUTATHIONE S-TRANSFERASE KAPPA"/>
    <property type="match status" value="1"/>
</dbReference>
<feature type="domain" description="DSBA-like thioredoxin" evidence="1">
    <location>
        <begin position="58"/>
        <end position="234"/>
    </location>
</feature>
<dbReference type="AlphaFoldDB" id="A0A017S8C7"/>
<dbReference type="Proteomes" id="UP000019804">
    <property type="component" value="Unassembled WGS sequence"/>
</dbReference>
<dbReference type="PANTHER" id="PTHR13887:SF41">
    <property type="entry name" value="THIOREDOXIN SUPERFAMILY PROTEIN"/>
    <property type="match status" value="1"/>
</dbReference>
<keyword evidence="3" id="KW-1185">Reference proteome</keyword>
<dbReference type="Pfam" id="PF01323">
    <property type="entry name" value="DSBA"/>
    <property type="match status" value="1"/>
</dbReference>
<protein>
    <recommendedName>
        <fullName evidence="1">DSBA-like thioredoxin domain-containing protein</fullName>
    </recommendedName>
</protein>
<dbReference type="RefSeq" id="XP_040636123.1">
    <property type="nucleotide sequence ID" value="XM_040777919.1"/>
</dbReference>
<dbReference type="InterPro" id="IPR036249">
    <property type="entry name" value="Thioredoxin-like_sf"/>
</dbReference>
<reference evidence="3" key="1">
    <citation type="journal article" date="2014" name="Nat. Commun.">
        <title>Genomic adaptations of the halophilic Dead Sea filamentous fungus Eurotium rubrum.</title>
        <authorList>
            <person name="Kis-Papo T."/>
            <person name="Weig A.R."/>
            <person name="Riley R."/>
            <person name="Persoh D."/>
            <person name="Salamov A."/>
            <person name="Sun H."/>
            <person name="Lipzen A."/>
            <person name="Wasser S.P."/>
            <person name="Rambold G."/>
            <person name="Grigoriev I.V."/>
            <person name="Nevo E."/>
        </authorList>
    </citation>
    <scope>NUCLEOTIDE SEQUENCE [LARGE SCALE GENOMIC DNA]</scope>
    <source>
        <strain evidence="3">CBS 135680</strain>
    </source>
</reference>
<organism evidence="2 3">
    <name type="scientific">Aspergillus ruber (strain CBS 135680)</name>
    <dbReference type="NCBI Taxonomy" id="1388766"/>
    <lineage>
        <taxon>Eukaryota</taxon>
        <taxon>Fungi</taxon>
        <taxon>Dikarya</taxon>
        <taxon>Ascomycota</taxon>
        <taxon>Pezizomycotina</taxon>
        <taxon>Eurotiomycetes</taxon>
        <taxon>Eurotiomycetidae</taxon>
        <taxon>Eurotiales</taxon>
        <taxon>Aspergillaceae</taxon>
        <taxon>Aspergillus</taxon>
        <taxon>Aspergillus subgen. Aspergillus</taxon>
    </lineage>
</organism>
<dbReference type="EMBL" id="KK088437">
    <property type="protein sequence ID" value="EYE92435.1"/>
    <property type="molecule type" value="Genomic_DNA"/>
</dbReference>
<evidence type="ECO:0000313" key="2">
    <source>
        <dbReference type="EMBL" id="EYE92435.1"/>
    </source>
</evidence>
<evidence type="ECO:0000259" key="1">
    <source>
        <dbReference type="Pfam" id="PF01323"/>
    </source>
</evidence>